<sequence length="39" mass="4280">MLTAPPSPKFHQLVAEFCPFICCPVCPNYLLENGEISVA</sequence>
<dbReference type="Proteomes" id="UP001054252">
    <property type="component" value="Unassembled WGS sequence"/>
</dbReference>
<proteinExistence type="predicted"/>
<dbReference type="EMBL" id="BPVZ01000036">
    <property type="protein sequence ID" value="GKV12308.1"/>
    <property type="molecule type" value="Genomic_DNA"/>
</dbReference>
<evidence type="ECO:0000313" key="1">
    <source>
        <dbReference type="EMBL" id="GKV12308.1"/>
    </source>
</evidence>
<name>A0AAV5JCH9_9ROSI</name>
<evidence type="ECO:0000313" key="2">
    <source>
        <dbReference type="Proteomes" id="UP001054252"/>
    </source>
</evidence>
<accession>A0AAV5JCH9</accession>
<dbReference type="AlphaFoldDB" id="A0AAV5JCH9"/>
<organism evidence="1 2">
    <name type="scientific">Rubroshorea leprosula</name>
    <dbReference type="NCBI Taxonomy" id="152421"/>
    <lineage>
        <taxon>Eukaryota</taxon>
        <taxon>Viridiplantae</taxon>
        <taxon>Streptophyta</taxon>
        <taxon>Embryophyta</taxon>
        <taxon>Tracheophyta</taxon>
        <taxon>Spermatophyta</taxon>
        <taxon>Magnoliopsida</taxon>
        <taxon>eudicotyledons</taxon>
        <taxon>Gunneridae</taxon>
        <taxon>Pentapetalae</taxon>
        <taxon>rosids</taxon>
        <taxon>malvids</taxon>
        <taxon>Malvales</taxon>
        <taxon>Dipterocarpaceae</taxon>
        <taxon>Rubroshorea</taxon>
    </lineage>
</organism>
<protein>
    <submittedName>
        <fullName evidence="1">Uncharacterized protein</fullName>
    </submittedName>
</protein>
<reference evidence="1 2" key="1">
    <citation type="journal article" date="2021" name="Commun. Biol.">
        <title>The genome of Shorea leprosula (Dipterocarpaceae) highlights the ecological relevance of drought in aseasonal tropical rainforests.</title>
        <authorList>
            <person name="Ng K.K.S."/>
            <person name="Kobayashi M.J."/>
            <person name="Fawcett J.A."/>
            <person name="Hatakeyama M."/>
            <person name="Paape T."/>
            <person name="Ng C.H."/>
            <person name="Ang C.C."/>
            <person name="Tnah L.H."/>
            <person name="Lee C.T."/>
            <person name="Nishiyama T."/>
            <person name="Sese J."/>
            <person name="O'Brien M.J."/>
            <person name="Copetti D."/>
            <person name="Mohd Noor M.I."/>
            <person name="Ong R.C."/>
            <person name="Putra M."/>
            <person name="Sireger I.Z."/>
            <person name="Indrioko S."/>
            <person name="Kosugi Y."/>
            <person name="Izuno A."/>
            <person name="Isagi Y."/>
            <person name="Lee S.L."/>
            <person name="Shimizu K.K."/>
        </authorList>
    </citation>
    <scope>NUCLEOTIDE SEQUENCE [LARGE SCALE GENOMIC DNA]</scope>
    <source>
        <strain evidence="1">214</strain>
    </source>
</reference>
<gene>
    <name evidence="1" type="ORF">SLEP1_g23470</name>
</gene>
<keyword evidence="2" id="KW-1185">Reference proteome</keyword>
<comment type="caution">
    <text evidence="1">The sequence shown here is derived from an EMBL/GenBank/DDBJ whole genome shotgun (WGS) entry which is preliminary data.</text>
</comment>